<reference evidence="2" key="3">
    <citation type="submission" date="2025-09" db="UniProtKB">
        <authorList>
            <consortium name="Ensembl"/>
        </authorList>
    </citation>
    <scope>IDENTIFICATION</scope>
</reference>
<proteinExistence type="predicted"/>
<feature type="compositionally biased region" description="Basic residues" evidence="1">
    <location>
        <begin position="118"/>
        <end position="129"/>
    </location>
</feature>
<keyword evidence="3" id="KW-1185">Reference proteome</keyword>
<reference evidence="2" key="1">
    <citation type="submission" date="2019-05" db="EMBL/GenBank/DDBJ databases">
        <authorList>
            <person name="Zhang S."/>
            <person name="Liu J."/>
        </authorList>
    </citation>
    <scope>NUCLEOTIDE SEQUENCE [LARGE SCALE GENOMIC DNA]</scope>
</reference>
<accession>A0A8B9YX66</accession>
<name>A0A8B9YX66_BOSMU</name>
<dbReference type="Proteomes" id="UP000694520">
    <property type="component" value="Chromosome 20"/>
</dbReference>
<dbReference type="Pfam" id="PF15761">
    <property type="entry name" value="IMUP"/>
    <property type="match status" value="1"/>
</dbReference>
<dbReference type="GeneTree" id="ENSGT00940000169578"/>
<organism evidence="2 3">
    <name type="scientific">Bos mutus grunniens</name>
    <name type="common">Wild yak</name>
    <name type="synonym">Bos grunniens</name>
    <dbReference type="NCBI Taxonomy" id="30521"/>
    <lineage>
        <taxon>Eukaryota</taxon>
        <taxon>Metazoa</taxon>
        <taxon>Chordata</taxon>
        <taxon>Craniata</taxon>
        <taxon>Vertebrata</taxon>
        <taxon>Euteleostomi</taxon>
        <taxon>Mammalia</taxon>
        <taxon>Eutheria</taxon>
        <taxon>Laurasiatheria</taxon>
        <taxon>Artiodactyla</taxon>
        <taxon>Ruminantia</taxon>
        <taxon>Pecora</taxon>
        <taxon>Bovidae</taxon>
        <taxon>Bovinae</taxon>
        <taxon>Bos</taxon>
    </lineage>
</organism>
<feature type="compositionally biased region" description="Basic and acidic residues" evidence="1">
    <location>
        <begin position="130"/>
        <end position="140"/>
    </location>
</feature>
<evidence type="ECO:0000313" key="3">
    <source>
        <dbReference type="Proteomes" id="UP000694520"/>
    </source>
</evidence>
<reference evidence="2" key="2">
    <citation type="submission" date="2025-08" db="UniProtKB">
        <authorList>
            <consortium name="Ensembl"/>
        </authorList>
    </citation>
    <scope>IDENTIFICATION</scope>
</reference>
<evidence type="ECO:0000256" key="1">
    <source>
        <dbReference type="SAM" id="MobiDB-lite"/>
    </source>
</evidence>
<dbReference type="AlphaFoldDB" id="A0A8B9YX66"/>
<feature type="region of interest" description="Disordered" evidence="1">
    <location>
        <begin position="42"/>
        <end position="140"/>
    </location>
</feature>
<evidence type="ECO:0008006" key="4">
    <source>
        <dbReference type="Google" id="ProtNLM"/>
    </source>
</evidence>
<evidence type="ECO:0000313" key="2">
    <source>
        <dbReference type="Ensembl" id="ENSBGRP00000042622.1"/>
    </source>
</evidence>
<feature type="compositionally biased region" description="Basic and acidic residues" evidence="1">
    <location>
        <begin position="103"/>
        <end position="113"/>
    </location>
</feature>
<feature type="compositionally biased region" description="Low complexity" evidence="1">
    <location>
        <begin position="89"/>
        <end position="100"/>
    </location>
</feature>
<dbReference type="GO" id="GO:0005634">
    <property type="term" value="C:nucleus"/>
    <property type="evidence" value="ECO:0007669"/>
    <property type="project" value="InterPro"/>
</dbReference>
<sequence>MEFDLSAGALLWSGELEGQNQTQGSASGRAFSVSAPTHLMSLLPTAVESTSKKPQGAGKVGDPKHSSPKVQGGSADNLKHHHGHGHGQGSASDSSSSSSDSENEAKSGSEQHKSASGKVKKPKVKKEKKKKEEGKKKASH</sequence>
<protein>
    <recommendedName>
        <fullName evidence="4">Immortalization up-regulated protein</fullName>
    </recommendedName>
</protein>
<dbReference type="Ensembl" id="ENSBGRT00000049413.1">
    <property type="protein sequence ID" value="ENSBGRP00000042622.1"/>
    <property type="gene ID" value="ENSBGRG00000026666.1"/>
</dbReference>
<dbReference type="InterPro" id="IPR026621">
    <property type="entry name" value="IMUP"/>
</dbReference>